<dbReference type="Proteomes" id="UP000240009">
    <property type="component" value="Unassembled WGS sequence"/>
</dbReference>
<evidence type="ECO:0000313" key="1">
    <source>
        <dbReference type="EMBL" id="PQO27607.1"/>
    </source>
</evidence>
<proteinExistence type="predicted"/>
<organism evidence="1 2">
    <name type="scientific">Blastopirellula marina</name>
    <dbReference type="NCBI Taxonomy" id="124"/>
    <lineage>
        <taxon>Bacteria</taxon>
        <taxon>Pseudomonadati</taxon>
        <taxon>Planctomycetota</taxon>
        <taxon>Planctomycetia</taxon>
        <taxon>Pirellulales</taxon>
        <taxon>Pirellulaceae</taxon>
        <taxon>Blastopirellula</taxon>
    </lineage>
</organism>
<name>A0A2S8F629_9BACT</name>
<protein>
    <submittedName>
        <fullName evidence="1">Uncharacterized protein</fullName>
    </submittedName>
</protein>
<sequence>MGNRFGEHDLEDAAKQAAGNWKRFECFGWYRESEIDDPENWATIYTHYRDSGLLDQSNASIISKALAPYTDDDIPTVVMESHNHWVVGYIDGFSIRVYDTRNQITEAFRAYHRLAERMATYPILDEEDYSERELDAVIENITNAAWRLKDDYELPEGWEWGAYHWLSENESGEIENRDDQGGYPSEEALRRAFDALDYVCTEPAT</sequence>
<dbReference type="AlphaFoldDB" id="A0A2S8F629"/>
<dbReference type="RefSeq" id="WP_105356535.1">
    <property type="nucleotide sequence ID" value="NZ_PUIA01000057.1"/>
</dbReference>
<dbReference type="EMBL" id="PUIA01000057">
    <property type="protein sequence ID" value="PQO27607.1"/>
    <property type="molecule type" value="Genomic_DNA"/>
</dbReference>
<dbReference type="OrthoDB" id="276428at2"/>
<evidence type="ECO:0000313" key="2">
    <source>
        <dbReference type="Proteomes" id="UP000240009"/>
    </source>
</evidence>
<comment type="caution">
    <text evidence="1">The sequence shown here is derived from an EMBL/GenBank/DDBJ whole genome shotgun (WGS) entry which is preliminary data.</text>
</comment>
<gene>
    <name evidence="1" type="ORF">C5Y96_18955</name>
</gene>
<accession>A0A2S8F629</accession>
<reference evidence="1 2" key="1">
    <citation type="submission" date="2018-02" db="EMBL/GenBank/DDBJ databases">
        <title>Comparative genomes isolates from brazilian mangrove.</title>
        <authorList>
            <person name="Araujo J.E."/>
            <person name="Taketani R.G."/>
            <person name="Silva M.C.P."/>
            <person name="Loureco M.V."/>
            <person name="Andreote F.D."/>
        </authorList>
    </citation>
    <scope>NUCLEOTIDE SEQUENCE [LARGE SCALE GENOMIC DNA]</scope>
    <source>
        <strain evidence="1 2">HEX-2 MGV</strain>
    </source>
</reference>